<dbReference type="EMBL" id="JBBWWR010000015">
    <property type="protein sequence ID" value="KAK8949939.1"/>
    <property type="molecule type" value="Genomic_DNA"/>
</dbReference>
<sequence length="410" mass="45489">MAYRRKRGSSRPSTFEDFRSSFTGDRDDDSPVSTPTSLAAKAIRASSAHRESSLFSASGDPMLQHSVSFTQTPVRHEYTTLRSTNESKYGFWGVLARKAKSILEDDVVSQQFDDCSWNGFQMLHTSEGSQFNQPNLSPEGSRKPENLASSLNHIGGTIKNALEEGLMIVENRTADIIQETKKLQIRRKSISLNPRGQAADVAATKNLPQNISDQENRLKAPREEICSSVLSFNLCLQPANAMAAKPKLLLLELNTLRADLDFAKERCQKLEEENKFLRQNREKGDGTTDDDLIRLQLETLLAEKGRLAHENSIYARENRFLREIVEYHQLTMLDLACLDESINVAANNDSLSPSRSASEVLSPILSSPRTASTSDSPHSPNSFVEPDSSINAALALREEANDSGPYSSPQ</sequence>
<feature type="region of interest" description="Disordered" evidence="2">
    <location>
        <begin position="1"/>
        <end position="35"/>
    </location>
</feature>
<comment type="caution">
    <text evidence="3">The sequence shown here is derived from an EMBL/GenBank/DDBJ whole genome shotgun (WGS) entry which is preliminary data.</text>
</comment>
<evidence type="ECO:0000256" key="2">
    <source>
        <dbReference type="SAM" id="MobiDB-lite"/>
    </source>
</evidence>
<keyword evidence="1" id="KW-0175">Coiled coil</keyword>
<keyword evidence="4" id="KW-1185">Reference proteome</keyword>
<evidence type="ECO:0000256" key="1">
    <source>
        <dbReference type="SAM" id="Coils"/>
    </source>
</evidence>
<organism evidence="3 4">
    <name type="scientific">Platanthera guangdongensis</name>
    <dbReference type="NCBI Taxonomy" id="2320717"/>
    <lineage>
        <taxon>Eukaryota</taxon>
        <taxon>Viridiplantae</taxon>
        <taxon>Streptophyta</taxon>
        <taxon>Embryophyta</taxon>
        <taxon>Tracheophyta</taxon>
        <taxon>Spermatophyta</taxon>
        <taxon>Magnoliopsida</taxon>
        <taxon>Liliopsida</taxon>
        <taxon>Asparagales</taxon>
        <taxon>Orchidaceae</taxon>
        <taxon>Orchidoideae</taxon>
        <taxon>Orchideae</taxon>
        <taxon>Orchidinae</taxon>
        <taxon>Platanthera</taxon>
    </lineage>
</organism>
<feature type="coiled-coil region" evidence="1">
    <location>
        <begin position="253"/>
        <end position="287"/>
    </location>
</feature>
<protein>
    <submittedName>
        <fullName evidence="3">Uncharacterized protein</fullName>
    </submittedName>
</protein>
<reference evidence="3 4" key="1">
    <citation type="journal article" date="2022" name="Nat. Plants">
        <title>Genomes of leafy and leafless Platanthera orchids illuminate the evolution of mycoheterotrophy.</title>
        <authorList>
            <person name="Li M.H."/>
            <person name="Liu K.W."/>
            <person name="Li Z."/>
            <person name="Lu H.C."/>
            <person name="Ye Q.L."/>
            <person name="Zhang D."/>
            <person name="Wang J.Y."/>
            <person name="Li Y.F."/>
            <person name="Zhong Z.M."/>
            <person name="Liu X."/>
            <person name="Yu X."/>
            <person name="Liu D.K."/>
            <person name="Tu X.D."/>
            <person name="Liu B."/>
            <person name="Hao Y."/>
            <person name="Liao X.Y."/>
            <person name="Jiang Y.T."/>
            <person name="Sun W.H."/>
            <person name="Chen J."/>
            <person name="Chen Y.Q."/>
            <person name="Ai Y."/>
            <person name="Zhai J.W."/>
            <person name="Wu S.S."/>
            <person name="Zhou Z."/>
            <person name="Hsiao Y.Y."/>
            <person name="Wu W.L."/>
            <person name="Chen Y.Y."/>
            <person name="Lin Y.F."/>
            <person name="Hsu J.L."/>
            <person name="Li C.Y."/>
            <person name="Wang Z.W."/>
            <person name="Zhao X."/>
            <person name="Zhong W.Y."/>
            <person name="Ma X.K."/>
            <person name="Ma L."/>
            <person name="Huang J."/>
            <person name="Chen G.Z."/>
            <person name="Huang M.Z."/>
            <person name="Huang L."/>
            <person name="Peng D.H."/>
            <person name="Luo Y.B."/>
            <person name="Zou S.Q."/>
            <person name="Chen S.P."/>
            <person name="Lan S."/>
            <person name="Tsai W.C."/>
            <person name="Van de Peer Y."/>
            <person name="Liu Z.J."/>
        </authorList>
    </citation>
    <scope>NUCLEOTIDE SEQUENCE [LARGE SCALE GENOMIC DNA]</scope>
    <source>
        <strain evidence="3">Lor288</strain>
    </source>
</reference>
<dbReference type="PANTHER" id="PTHR31016">
    <property type="entry name" value="OS04G0228100 PROTEIN"/>
    <property type="match status" value="1"/>
</dbReference>
<evidence type="ECO:0000313" key="3">
    <source>
        <dbReference type="EMBL" id="KAK8949939.1"/>
    </source>
</evidence>
<feature type="region of interest" description="Disordered" evidence="2">
    <location>
        <begin position="348"/>
        <end position="389"/>
    </location>
</feature>
<proteinExistence type="predicted"/>
<feature type="region of interest" description="Disordered" evidence="2">
    <location>
        <begin position="128"/>
        <end position="150"/>
    </location>
</feature>
<gene>
    <name evidence="3" type="ORF">KSP40_PGU017834</name>
</gene>
<dbReference type="PANTHER" id="PTHR31016:SF12">
    <property type="entry name" value="OS05G0315200 PROTEIN"/>
    <property type="match status" value="1"/>
</dbReference>
<feature type="compositionally biased region" description="Polar residues" evidence="2">
    <location>
        <begin position="128"/>
        <end position="138"/>
    </location>
</feature>
<accession>A0ABR2LST5</accession>
<feature type="compositionally biased region" description="Polar residues" evidence="2">
    <location>
        <begin position="348"/>
        <end position="382"/>
    </location>
</feature>
<evidence type="ECO:0000313" key="4">
    <source>
        <dbReference type="Proteomes" id="UP001412067"/>
    </source>
</evidence>
<name>A0ABR2LST5_9ASPA</name>
<dbReference type="Proteomes" id="UP001412067">
    <property type="component" value="Unassembled WGS sequence"/>
</dbReference>